<comment type="caution">
    <text evidence="4">The sequence shown here is derived from an EMBL/GenBank/DDBJ whole genome shotgun (WGS) entry which is preliminary data.</text>
</comment>
<dbReference type="GO" id="GO:0000981">
    <property type="term" value="F:DNA-binding transcription factor activity, RNA polymerase II-specific"/>
    <property type="evidence" value="ECO:0007669"/>
    <property type="project" value="TreeGrafter"/>
</dbReference>
<dbReference type="InterPro" id="IPR036638">
    <property type="entry name" value="HLH_DNA-bd_sf"/>
</dbReference>
<proteinExistence type="predicted"/>
<organism evidence="4 6">
    <name type="scientific">Rotaria socialis</name>
    <dbReference type="NCBI Taxonomy" id="392032"/>
    <lineage>
        <taxon>Eukaryota</taxon>
        <taxon>Metazoa</taxon>
        <taxon>Spiralia</taxon>
        <taxon>Gnathifera</taxon>
        <taxon>Rotifera</taxon>
        <taxon>Eurotatoria</taxon>
        <taxon>Bdelloidea</taxon>
        <taxon>Philodinida</taxon>
        <taxon>Philodinidae</taxon>
        <taxon>Rotaria</taxon>
    </lineage>
</organism>
<dbReference type="GO" id="GO:0046983">
    <property type="term" value="F:protein dimerization activity"/>
    <property type="evidence" value="ECO:0007669"/>
    <property type="project" value="InterPro"/>
</dbReference>
<dbReference type="GO" id="GO:0032502">
    <property type="term" value="P:developmental process"/>
    <property type="evidence" value="ECO:0007669"/>
    <property type="project" value="TreeGrafter"/>
</dbReference>
<dbReference type="InterPro" id="IPR011598">
    <property type="entry name" value="bHLH_dom"/>
</dbReference>
<evidence type="ECO:0000256" key="2">
    <source>
        <dbReference type="SAM" id="MobiDB-lite"/>
    </source>
</evidence>
<dbReference type="InterPro" id="IPR050283">
    <property type="entry name" value="E-box_TF_Regulators"/>
</dbReference>
<dbReference type="SMART" id="SM00353">
    <property type="entry name" value="HLH"/>
    <property type="match status" value="1"/>
</dbReference>
<dbReference type="PROSITE" id="PS50888">
    <property type="entry name" value="BHLH"/>
    <property type="match status" value="1"/>
</dbReference>
<gene>
    <name evidence="4" type="ORF">KIK155_LOCUS20256</name>
    <name evidence="5" type="ORF">TOA249_LOCUS9306</name>
</gene>
<protein>
    <recommendedName>
        <fullName evidence="3">BHLH domain-containing protein</fullName>
    </recommendedName>
</protein>
<dbReference type="EMBL" id="CAJNYV010003560">
    <property type="protein sequence ID" value="CAF3587250.1"/>
    <property type="molecule type" value="Genomic_DNA"/>
</dbReference>
<dbReference type="SUPFAM" id="SSF47459">
    <property type="entry name" value="HLH, helix-loop-helix DNA-binding domain"/>
    <property type="match status" value="1"/>
</dbReference>
<evidence type="ECO:0000313" key="5">
    <source>
        <dbReference type="EMBL" id="CAF4581651.1"/>
    </source>
</evidence>
<keyword evidence="1" id="KW-0238">DNA-binding</keyword>
<dbReference type="GO" id="GO:0000977">
    <property type="term" value="F:RNA polymerase II transcription regulatory region sequence-specific DNA binding"/>
    <property type="evidence" value="ECO:0007669"/>
    <property type="project" value="TreeGrafter"/>
</dbReference>
<dbReference type="PANTHER" id="PTHR23349">
    <property type="entry name" value="BASIC HELIX-LOOP-HELIX TRANSCRIPTION FACTOR, TWIST"/>
    <property type="match status" value="1"/>
</dbReference>
<evidence type="ECO:0000259" key="3">
    <source>
        <dbReference type="PROSITE" id="PS50888"/>
    </source>
</evidence>
<evidence type="ECO:0000256" key="1">
    <source>
        <dbReference type="ARBA" id="ARBA00023125"/>
    </source>
</evidence>
<dbReference type="Proteomes" id="UP000663838">
    <property type="component" value="Unassembled WGS sequence"/>
</dbReference>
<feature type="region of interest" description="Disordered" evidence="2">
    <location>
        <begin position="116"/>
        <end position="139"/>
    </location>
</feature>
<reference evidence="4" key="1">
    <citation type="submission" date="2021-02" db="EMBL/GenBank/DDBJ databases">
        <authorList>
            <person name="Nowell W R."/>
        </authorList>
    </citation>
    <scope>NUCLEOTIDE SEQUENCE</scope>
</reference>
<evidence type="ECO:0000313" key="6">
    <source>
        <dbReference type="Proteomes" id="UP000663865"/>
    </source>
</evidence>
<dbReference type="Gene3D" id="4.10.280.10">
    <property type="entry name" value="Helix-loop-helix DNA-binding domain"/>
    <property type="match status" value="1"/>
</dbReference>
<feature type="compositionally biased region" description="Low complexity" evidence="2">
    <location>
        <begin position="122"/>
        <end position="131"/>
    </location>
</feature>
<sequence length="176" mass="20862">MSSRIPLQIISTNTPDYTSSTMYEPYYNCCHYENQSVSMENSYQTPYMNFDSMSMSTSIESNNFKKKSTTRRSKHIPHHLRPQHVVERRNRRERLRVQDVNQAFYMLQQLLPLDLHSTTTHNNNNNNNNNNNDDDDDEQQQQLNIIQNSSRISKVRTLRKAVDYIEALQQMLNENN</sequence>
<dbReference type="EMBL" id="CAJOBS010000459">
    <property type="protein sequence ID" value="CAF4581651.1"/>
    <property type="molecule type" value="Genomic_DNA"/>
</dbReference>
<dbReference type="Proteomes" id="UP000663865">
    <property type="component" value="Unassembled WGS sequence"/>
</dbReference>
<dbReference type="AlphaFoldDB" id="A0A818MD23"/>
<evidence type="ECO:0000313" key="4">
    <source>
        <dbReference type="EMBL" id="CAF3587250.1"/>
    </source>
</evidence>
<name>A0A818MD23_9BILA</name>
<dbReference type="PANTHER" id="PTHR23349:SF108">
    <property type="entry name" value="BHLH DOMAIN-CONTAINING PROTEIN"/>
    <property type="match status" value="1"/>
</dbReference>
<dbReference type="Pfam" id="PF00010">
    <property type="entry name" value="HLH"/>
    <property type="match status" value="1"/>
</dbReference>
<feature type="domain" description="BHLH" evidence="3">
    <location>
        <begin position="84"/>
        <end position="168"/>
    </location>
</feature>
<accession>A0A818MD23</accession>